<keyword evidence="3" id="KW-1185">Reference proteome</keyword>
<protein>
    <submittedName>
        <fullName evidence="2">Uncharacterized protein</fullName>
    </submittedName>
</protein>
<evidence type="ECO:0000313" key="3">
    <source>
        <dbReference type="Proteomes" id="UP000479190"/>
    </source>
</evidence>
<dbReference type="Proteomes" id="UP000479190">
    <property type="component" value="Unassembled WGS sequence"/>
</dbReference>
<feature type="compositionally biased region" description="Low complexity" evidence="1">
    <location>
        <begin position="16"/>
        <end position="25"/>
    </location>
</feature>
<evidence type="ECO:0000256" key="1">
    <source>
        <dbReference type="SAM" id="MobiDB-lite"/>
    </source>
</evidence>
<evidence type="ECO:0000313" key="2">
    <source>
        <dbReference type="EMBL" id="CAB0038497.1"/>
    </source>
</evidence>
<gene>
    <name evidence="2" type="ORF">TBRA_LOCUS10278</name>
</gene>
<feature type="region of interest" description="Disordered" evidence="1">
    <location>
        <begin position="1"/>
        <end position="57"/>
    </location>
</feature>
<sequence>MARLSDFVRRPRRPADPAARLRIAADSPQAHTIAPSSDNKWPDLGSRGSKPASVPTE</sequence>
<organism evidence="2 3">
    <name type="scientific">Trichogramma brassicae</name>
    <dbReference type="NCBI Taxonomy" id="86971"/>
    <lineage>
        <taxon>Eukaryota</taxon>
        <taxon>Metazoa</taxon>
        <taxon>Ecdysozoa</taxon>
        <taxon>Arthropoda</taxon>
        <taxon>Hexapoda</taxon>
        <taxon>Insecta</taxon>
        <taxon>Pterygota</taxon>
        <taxon>Neoptera</taxon>
        <taxon>Endopterygota</taxon>
        <taxon>Hymenoptera</taxon>
        <taxon>Apocrita</taxon>
        <taxon>Proctotrupomorpha</taxon>
        <taxon>Chalcidoidea</taxon>
        <taxon>Trichogrammatidae</taxon>
        <taxon>Trichogramma</taxon>
    </lineage>
</organism>
<proteinExistence type="predicted"/>
<dbReference type="AlphaFoldDB" id="A0A6H5IS91"/>
<dbReference type="EMBL" id="CADCXV010000909">
    <property type="protein sequence ID" value="CAB0038497.1"/>
    <property type="molecule type" value="Genomic_DNA"/>
</dbReference>
<reference evidence="2 3" key="1">
    <citation type="submission" date="2020-02" db="EMBL/GenBank/DDBJ databases">
        <authorList>
            <person name="Ferguson B K."/>
        </authorList>
    </citation>
    <scope>NUCLEOTIDE SEQUENCE [LARGE SCALE GENOMIC DNA]</scope>
</reference>
<accession>A0A6H5IS91</accession>
<feature type="compositionally biased region" description="Basic and acidic residues" evidence="1">
    <location>
        <begin position="1"/>
        <end position="15"/>
    </location>
</feature>
<feature type="non-terminal residue" evidence="2">
    <location>
        <position position="57"/>
    </location>
</feature>
<name>A0A6H5IS91_9HYME</name>